<keyword evidence="2" id="KW-1133">Transmembrane helix</keyword>
<proteinExistence type="predicted"/>
<comment type="caution">
    <text evidence="3">The sequence shown here is derived from an EMBL/GenBank/DDBJ whole genome shotgun (WGS) entry which is preliminary data.</text>
</comment>
<organism evidence="3 4">
    <name type="scientific">Undibacterium danionis</name>
    <dbReference type="NCBI Taxonomy" id="1812100"/>
    <lineage>
        <taxon>Bacteria</taxon>
        <taxon>Pseudomonadati</taxon>
        <taxon>Pseudomonadota</taxon>
        <taxon>Betaproteobacteria</taxon>
        <taxon>Burkholderiales</taxon>
        <taxon>Oxalobacteraceae</taxon>
        <taxon>Undibacterium</taxon>
    </lineage>
</organism>
<feature type="region of interest" description="Disordered" evidence="1">
    <location>
        <begin position="1"/>
        <end position="23"/>
    </location>
</feature>
<protein>
    <submittedName>
        <fullName evidence="3">Uncharacterized protein</fullName>
    </submittedName>
</protein>
<evidence type="ECO:0000256" key="2">
    <source>
        <dbReference type="SAM" id="Phobius"/>
    </source>
</evidence>
<dbReference type="EMBL" id="JBHLXJ010000002">
    <property type="protein sequence ID" value="MFC0348425.1"/>
    <property type="molecule type" value="Genomic_DNA"/>
</dbReference>
<feature type="transmembrane region" description="Helical" evidence="2">
    <location>
        <begin position="71"/>
        <end position="93"/>
    </location>
</feature>
<dbReference type="RefSeq" id="WP_390209480.1">
    <property type="nucleotide sequence ID" value="NZ_JBHLXJ010000002.1"/>
</dbReference>
<name>A0ABV6I9C5_9BURK</name>
<evidence type="ECO:0000313" key="3">
    <source>
        <dbReference type="EMBL" id="MFC0348425.1"/>
    </source>
</evidence>
<gene>
    <name evidence="3" type="ORF">ACFFJH_01295</name>
</gene>
<feature type="transmembrane region" description="Helical" evidence="2">
    <location>
        <begin position="28"/>
        <end position="51"/>
    </location>
</feature>
<keyword evidence="4" id="KW-1185">Reference proteome</keyword>
<dbReference type="Proteomes" id="UP001589844">
    <property type="component" value="Unassembled WGS sequence"/>
</dbReference>
<feature type="compositionally biased region" description="Polar residues" evidence="1">
    <location>
        <begin position="1"/>
        <end position="14"/>
    </location>
</feature>
<evidence type="ECO:0000313" key="4">
    <source>
        <dbReference type="Proteomes" id="UP001589844"/>
    </source>
</evidence>
<evidence type="ECO:0000256" key="1">
    <source>
        <dbReference type="SAM" id="MobiDB-lite"/>
    </source>
</evidence>
<reference evidence="3 4" key="1">
    <citation type="submission" date="2024-09" db="EMBL/GenBank/DDBJ databases">
        <authorList>
            <person name="Sun Q."/>
            <person name="Mori K."/>
        </authorList>
    </citation>
    <scope>NUCLEOTIDE SEQUENCE [LARGE SCALE GENOMIC DNA]</scope>
    <source>
        <strain evidence="3 4">CCM 8677</strain>
    </source>
</reference>
<sequence length="97" mass="11033">MDTSNLQQKQTQEQTHNKTQEQTSIRSILMVVLWPAFLMACVATGVFFSLVDPMELIVLDERVQVHMLGAYTIGFLIFWALGAFSSWLTALLLRKIT</sequence>
<keyword evidence="2" id="KW-0812">Transmembrane</keyword>
<accession>A0ABV6I9C5</accession>
<keyword evidence="2" id="KW-0472">Membrane</keyword>